<gene>
    <name evidence="2" type="ORF">AB8O55_11860</name>
</gene>
<feature type="compositionally biased region" description="Basic and acidic residues" evidence="1">
    <location>
        <begin position="20"/>
        <end position="35"/>
    </location>
</feature>
<reference evidence="2 3" key="1">
    <citation type="submission" date="2024-08" db="EMBL/GenBank/DDBJ databases">
        <title>Genome mining of Saccharopolyspora cebuensis PGLac3 from Nigerian medicinal plant.</title>
        <authorList>
            <person name="Ezeobiora C.E."/>
            <person name="Igbokwe N.H."/>
            <person name="Amin D.H."/>
            <person name="Mendie U.E."/>
        </authorList>
    </citation>
    <scope>NUCLEOTIDE SEQUENCE [LARGE SCALE GENOMIC DNA]</scope>
    <source>
        <strain evidence="2 3">PGLac3</strain>
    </source>
</reference>
<evidence type="ECO:0000313" key="3">
    <source>
        <dbReference type="Proteomes" id="UP001564626"/>
    </source>
</evidence>
<evidence type="ECO:0000256" key="1">
    <source>
        <dbReference type="SAM" id="MobiDB-lite"/>
    </source>
</evidence>
<feature type="compositionally biased region" description="Gly residues" evidence="1">
    <location>
        <begin position="36"/>
        <end position="45"/>
    </location>
</feature>
<evidence type="ECO:0000313" key="2">
    <source>
        <dbReference type="EMBL" id="MEY8040092.1"/>
    </source>
</evidence>
<feature type="region of interest" description="Disordered" evidence="1">
    <location>
        <begin position="20"/>
        <end position="52"/>
    </location>
</feature>
<proteinExistence type="predicted"/>
<sequence length="52" mass="5160">MEFNGEGLVVAVEQLSAMRGRMDAVHSDGAKDGGGDGHGSSGGDGLNIPESS</sequence>
<name>A0ABV4CIZ2_9PSEU</name>
<dbReference type="RefSeq" id="WP_369774828.1">
    <property type="nucleotide sequence ID" value="NZ_JBGEHV010000017.1"/>
</dbReference>
<dbReference type="Proteomes" id="UP001564626">
    <property type="component" value="Unassembled WGS sequence"/>
</dbReference>
<accession>A0ABV4CIZ2</accession>
<keyword evidence="3" id="KW-1185">Reference proteome</keyword>
<organism evidence="2 3">
    <name type="scientific">Saccharopolyspora cebuensis</name>
    <dbReference type="NCBI Taxonomy" id="418759"/>
    <lineage>
        <taxon>Bacteria</taxon>
        <taxon>Bacillati</taxon>
        <taxon>Actinomycetota</taxon>
        <taxon>Actinomycetes</taxon>
        <taxon>Pseudonocardiales</taxon>
        <taxon>Pseudonocardiaceae</taxon>
        <taxon>Saccharopolyspora</taxon>
    </lineage>
</organism>
<comment type="caution">
    <text evidence="2">The sequence shown here is derived from an EMBL/GenBank/DDBJ whole genome shotgun (WGS) entry which is preliminary data.</text>
</comment>
<protein>
    <submittedName>
        <fullName evidence="2">Uncharacterized protein</fullName>
    </submittedName>
</protein>
<dbReference type="EMBL" id="JBGEHV010000017">
    <property type="protein sequence ID" value="MEY8040092.1"/>
    <property type="molecule type" value="Genomic_DNA"/>
</dbReference>